<dbReference type="RefSeq" id="WP_378162524.1">
    <property type="nucleotide sequence ID" value="NZ_JBHSBU010000001.1"/>
</dbReference>
<feature type="compositionally biased region" description="Basic and acidic residues" evidence="5">
    <location>
        <begin position="17"/>
        <end position="27"/>
    </location>
</feature>
<comment type="caution">
    <text evidence="7">The sequence shown here is derived from an EMBL/GenBank/DDBJ whole genome shotgun (WGS) entry which is preliminary data.</text>
</comment>
<dbReference type="InterPro" id="IPR021147">
    <property type="entry name" value="DUF697"/>
</dbReference>
<evidence type="ECO:0000256" key="1">
    <source>
        <dbReference type="ARBA" id="ARBA00004141"/>
    </source>
</evidence>
<comment type="subcellular location">
    <subcellularLocation>
        <location evidence="1">Membrane</location>
        <topology evidence="1">Multi-pass membrane protein</topology>
    </subcellularLocation>
</comment>
<organism evidence="7 8">
    <name type="scientific">Chitinimonas lacunae</name>
    <dbReference type="NCBI Taxonomy" id="1963018"/>
    <lineage>
        <taxon>Bacteria</taxon>
        <taxon>Pseudomonadati</taxon>
        <taxon>Pseudomonadota</taxon>
        <taxon>Betaproteobacteria</taxon>
        <taxon>Neisseriales</taxon>
        <taxon>Chitinibacteraceae</taxon>
        <taxon>Chitinimonas</taxon>
    </lineage>
</organism>
<keyword evidence="8" id="KW-1185">Reference proteome</keyword>
<sequence length="193" mass="20171">MEAVTRETKVQTGQHANQDDHSEPSARNLSLDERIAATSSTIETHSLVALTVGLIPVPGVDVLALSGVQLNLLRKLGNFYGLSLTDQLGKKLIGAVLGAYAPVAIAAPVASVLKIVPFVGQLAGAAAVSITAGAATYALGKVFVQHFESGGTFLDFDPRSVSSHFSKAFAEGKQFVREAKEAGKDVVENVKKS</sequence>
<evidence type="ECO:0000313" key="7">
    <source>
        <dbReference type="EMBL" id="MFC4159115.1"/>
    </source>
</evidence>
<proteinExistence type="predicted"/>
<feature type="region of interest" description="Disordered" evidence="5">
    <location>
        <begin position="1"/>
        <end position="27"/>
    </location>
</feature>
<evidence type="ECO:0000256" key="6">
    <source>
        <dbReference type="SAM" id="Phobius"/>
    </source>
</evidence>
<reference evidence="8" key="1">
    <citation type="journal article" date="2019" name="Int. J. Syst. Evol. Microbiol.">
        <title>The Global Catalogue of Microorganisms (GCM) 10K type strain sequencing project: providing services to taxonomists for standard genome sequencing and annotation.</title>
        <authorList>
            <consortium name="The Broad Institute Genomics Platform"/>
            <consortium name="The Broad Institute Genome Sequencing Center for Infectious Disease"/>
            <person name="Wu L."/>
            <person name="Ma J."/>
        </authorList>
    </citation>
    <scope>NUCLEOTIDE SEQUENCE [LARGE SCALE GENOMIC DNA]</scope>
    <source>
        <strain evidence="8">LMG 29894</strain>
    </source>
</reference>
<dbReference type="Pfam" id="PF05128">
    <property type="entry name" value="DUF697"/>
    <property type="match status" value="1"/>
</dbReference>
<protein>
    <submittedName>
        <fullName evidence="7">YcjF family protein</fullName>
    </submittedName>
</protein>
<feature type="transmembrane region" description="Helical" evidence="6">
    <location>
        <begin position="92"/>
        <end position="112"/>
    </location>
</feature>
<dbReference type="Proteomes" id="UP001595791">
    <property type="component" value="Unassembled WGS sequence"/>
</dbReference>
<evidence type="ECO:0000313" key="8">
    <source>
        <dbReference type="Proteomes" id="UP001595791"/>
    </source>
</evidence>
<keyword evidence="3 6" id="KW-1133">Transmembrane helix</keyword>
<evidence type="ECO:0000256" key="5">
    <source>
        <dbReference type="SAM" id="MobiDB-lite"/>
    </source>
</evidence>
<name>A0ABV8MQF7_9NEIS</name>
<feature type="transmembrane region" description="Helical" evidence="6">
    <location>
        <begin position="118"/>
        <end position="139"/>
    </location>
</feature>
<keyword evidence="2 6" id="KW-0812">Transmembrane</keyword>
<dbReference type="EMBL" id="JBHSBU010000001">
    <property type="protein sequence ID" value="MFC4159115.1"/>
    <property type="molecule type" value="Genomic_DNA"/>
</dbReference>
<keyword evidence="4 6" id="KW-0472">Membrane</keyword>
<evidence type="ECO:0000256" key="3">
    <source>
        <dbReference type="ARBA" id="ARBA00022989"/>
    </source>
</evidence>
<accession>A0ABV8MQF7</accession>
<gene>
    <name evidence="7" type="ORF">ACFOW7_07065</name>
</gene>
<evidence type="ECO:0000256" key="2">
    <source>
        <dbReference type="ARBA" id="ARBA00022692"/>
    </source>
</evidence>
<evidence type="ECO:0000256" key="4">
    <source>
        <dbReference type="ARBA" id="ARBA00023136"/>
    </source>
</evidence>